<dbReference type="PANTHER" id="PTHR40446:SF2">
    <property type="entry name" value="N-ACETYLGLUCOSAMINE-1-PHOSPHODIESTER ALPHA-N-ACETYLGLUCOSAMINIDASE"/>
    <property type="match status" value="1"/>
</dbReference>
<dbReference type="PANTHER" id="PTHR40446">
    <property type="entry name" value="N-ACETYLGLUCOSAMINE-1-PHOSPHODIESTER ALPHA-N-ACETYLGLUCOSAMINIDASE"/>
    <property type="match status" value="1"/>
</dbReference>
<evidence type="ECO:0000313" key="2">
    <source>
        <dbReference type="EMBL" id="SDD95249.1"/>
    </source>
</evidence>
<dbReference type="RefSeq" id="WP_064449067.1">
    <property type="nucleotide sequence ID" value="NZ_FMJI01000022.1"/>
</dbReference>
<feature type="domain" description="Phosphodiester glycosidase" evidence="1">
    <location>
        <begin position="56"/>
        <end position="243"/>
    </location>
</feature>
<gene>
    <name evidence="2" type="ORF">SAMN04487767_111131</name>
</gene>
<organism evidence="2 3">
    <name type="scientific">Bacillus wiedmannii</name>
    <dbReference type="NCBI Taxonomy" id="1890302"/>
    <lineage>
        <taxon>Bacteria</taxon>
        <taxon>Bacillati</taxon>
        <taxon>Bacillota</taxon>
        <taxon>Bacilli</taxon>
        <taxon>Bacillales</taxon>
        <taxon>Bacillaceae</taxon>
        <taxon>Bacillus</taxon>
        <taxon>Bacillus cereus group</taxon>
    </lineage>
</organism>
<reference evidence="3" key="1">
    <citation type="submission" date="2016-10" db="EMBL/GenBank/DDBJ databases">
        <authorList>
            <person name="Varghese N."/>
        </authorList>
    </citation>
    <scope>NUCLEOTIDE SEQUENCE [LARGE SCALE GENOMIC DNA]</scope>
    <source>
        <strain evidence="3">KPR-7A</strain>
    </source>
</reference>
<name>A0A1D3NT45_9BACI</name>
<evidence type="ECO:0000313" key="3">
    <source>
        <dbReference type="Proteomes" id="UP000183507"/>
    </source>
</evidence>
<accession>A0A1D3NT45</accession>
<dbReference type="AlphaFoldDB" id="A0A1D3NT45"/>
<dbReference type="EMBL" id="FMZR01000011">
    <property type="protein sequence ID" value="SDD95249.1"/>
    <property type="molecule type" value="Genomic_DNA"/>
</dbReference>
<proteinExistence type="predicted"/>
<protein>
    <recommendedName>
        <fullName evidence="1">Phosphodiester glycosidase domain-containing protein</fullName>
    </recommendedName>
</protein>
<dbReference type="Pfam" id="PF09992">
    <property type="entry name" value="NAGPA"/>
    <property type="match status" value="1"/>
</dbReference>
<sequence length="248" mass="27374">MLVEYDRLNGASYVFVRIPKTLNNGKRIVPKVALTSLDGSLNGAKRSTLNYALDNDCIFTINAGLFNLTTENPVGQTIIDGVALISEPVQDDNGVPIHPDECYPMAIDKNYNLTTYSRNTDTSDMIKDGVKYAITGWGKLVDNFQICTEDINNEIVHSGKYIRQSIGQYQNGDYCVCTVDMSRGEVANEVGLYYKELAQIFVDKGVKFAYSLDGGGSAQTVIGKRQLNPIYEGTDGRKVPTVIKFEVI</sequence>
<evidence type="ECO:0000259" key="1">
    <source>
        <dbReference type="Pfam" id="PF09992"/>
    </source>
</evidence>
<dbReference type="InterPro" id="IPR018711">
    <property type="entry name" value="NAGPA"/>
</dbReference>
<dbReference type="Proteomes" id="UP000183507">
    <property type="component" value="Unassembled WGS sequence"/>
</dbReference>